<reference evidence="3 4" key="1">
    <citation type="submission" date="2020-08" db="EMBL/GenBank/DDBJ databases">
        <title>Genomic Encyclopedia of Type Strains, Phase IV (KMG-V): Genome sequencing to study the core and pangenomes of soil and plant-associated prokaryotes.</title>
        <authorList>
            <person name="Whitman W."/>
        </authorList>
    </citation>
    <scope>NUCLEOTIDE SEQUENCE [LARGE SCALE GENOMIC DNA]</scope>
    <source>
        <strain evidence="3 4">S3M1</strain>
    </source>
</reference>
<keyword evidence="1" id="KW-0732">Signal</keyword>
<dbReference type="CDD" id="cd02966">
    <property type="entry name" value="TlpA_like_family"/>
    <property type="match status" value="1"/>
</dbReference>
<evidence type="ECO:0000256" key="1">
    <source>
        <dbReference type="SAM" id="SignalP"/>
    </source>
</evidence>
<dbReference type="InterPro" id="IPR036249">
    <property type="entry name" value="Thioredoxin-like_sf"/>
</dbReference>
<dbReference type="PANTHER" id="PTHR42852">
    <property type="entry name" value="THIOL:DISULFIDE INTERCHANGE PROTEIN DSBE"/>
    <property type="match status" value="1"/>
</dbReference>
<dbReference type="PROSITE" id="PS51352">
    <property type="entry name" value="THIOREDOXIN_2"/>
    <property type="match status" value="1"/>
</dbReference>
<protein>
    <submittedName>
        <fullName evidence="3">Thiol-disulfide isomerase/thioredoxin</fullName>
    </submittedName>
</protein>
<dbReference type="Proteomes" id="UP000537204">
    <property type="component" value="Unassembled WGS sequence"/>
</dbReference>
<dbReference type="Gene3D" id="3.40.30.10">
    <property type="entry name" value="Glutaredoxin"/>
    <property type="match status" value="1"/>
</dbReference>
<dbReference type="InterPro" id="IPR050553">
    <property type="entry name" value="Thioredoxin_ResA/DsbE_sf"/>
</dbReference>
<dbReference type="InterPro" id="IPR000866">
    <property type="entry name" value="AhpC/TSA"/>
</dbReference>
<evidence type="ECO:0000313" key="4">
    <source>
        <dbReference type="Proteomes" id="UP000537204"/>
    </source>
</evidence>
<accession>A0A7W9E1F2</accession>
<proteinExistence type="predicted"/>
<dbReference type="SUPFAM" id="SSF52833">
    <property type="entry name" value="Thioredoxin-like"/>
    <property type="match status" value="1"/>
</dbReference>
<dbReference type="EMBL" id="JACHCE010000011">
    <property type="protein sequence ID" value="MBB5639036.1"/>
    <property type="molecule type" value="Genomic_DNA"/>
</dbReference>
<dbReference type="GO" id="GO:0016491">
    <property type="term" value="F:oxidoreductase activity"/>
    <property type="evidence" value="ECO:0007669"/>
    <property type="project" value="InterPro"/>
</dbReference>
<dbReference type="GO" id="GO:0016853">
    <property type="term" value="F:isomerase activity"/>
    <property type="evidence" value="ECO:0007669"/>
    <property type="project" value="UniProtKB-KW"/>
</dbReference>
<keyword evidence="3" id="KW-0413">Isomerase</keyword>
<feature type="domain" description="Thioredoxin" evidence="2">
    <location>
        <begin position="34"/>
        <end position="184"/>
    </location>
</feature>
<dbReference type="AlphaFoldDB" id="A0A7W9E1F2"/>
<dbReference type="GO" id="GO:0016209">
    <property type="term" value="F:antioxidant activity"/>
    <property type="evidence" value="ECO:0007669"/>
    <property type="project" value="InterPro"/>
</dbReference>
<name>A0A7W9E1F2_9SPHI</name>
<organism evidence="3 4">
    <name type="scientific">Pedobacter cryoconitis</name>
    <dbReference type="NCBI Taxonomy" id="188932"/>
    <lineage>
        <taxon>Bacteria</taxon>
        <taxon>Pseudomonadati</taxon>
        <taxon>Bacteroidota</taxon>
        <taxon>Sphingobacteriia</taxon>
        <taxon>Sphingobacteriales</taxon>
        <taxon>Sphingobacteriaceae</taxon>
        <taxon>Pedobacter</taxon>
    </lineage>
</organism>
<gene>
    <name evidence="3" type="ORF">HDE68_004974</name>
</gene>
<sequence length="461" mass="52127">MKKITINIVMAMLCLIFNSYAQQNKVADPKGNGLQIGQKIPDVMLKNIHNYKAKTAKISDFEGKLLILDFWATWCSPCIAMLPKMDLMQRKFDGKLQFLSVTYQAEKEIIPFLTRFTEKQKAGFTIPSVIEDHDLNLLFPHQQLPHYVWIGPDGIVQAITSDEEINEANITASLSGKTMKKLAVKVDMVSKAPYDREKPLLINNNGGDGQNLIYHSIFAGFSENLGGGGSSGVITSEKGKQLVIFNSSIPWFYKDAYGDGTMKFSNNNRVRFEVRELDKLICGMEGAPALEWMKKGNVFSYELFVPNYMSDQLFQLMKEDLKRIFPQYTAKVELLKVKCMALTRTNRVDKIKTKDPLAKPAIDFNPAGMKLVNVPISAFVDQMQSFYQQSYPMPIIDETQYKDKVDLLIKSSLGNMDDVNAALREYGLEFKEVERKIEMLVISDTKGKPGSDKKEGKKLVN</sequence>
<dbReference type="InterPro" id="IPR013766">
    <property type="entry name" value="Thioredoxin_domain"/>
</dbReference>
<feature type="signal peptide" evidence="1">
    <location>
        <begin position="1"/>
        <end position="21"/>
    </location>
</feature>
<dbReference type="Pfam" id="PF00578">
    <property type="entry name" value="AhpC-TSA"/>
    <property type="match status" value="1"/>
</dbReference>
<dbReference type="PANTHER" id="PTHR42852:SF13">
    <property type="entry name" value="PROTEIN DIPZ"/>
    <property type="match status" value="1"/>
</dbReference>
<feature type="chain" id="PRO_5031033973" evidence="1">
    <location>
        <begin position="22"/>
        <end position="461"/>
    </location>
</feature>
<comment type="caution">
    <text evidence="3">The sequence shown here is derived from an EMBL/GenBank/DDBJ whole genome shotgun (WGS) entry which is preliminary data.</text>
</comment>
<evidence type="ECO:0000313" key="3">
    <source>
        <dbReference type="EMBL" id="MBB5639036.1"/>
    </source>
</evidence>
<dbReference type="RefSeq" id="WP_183884928.1">
    <property type="nucleotide sequence ID" value="NZ_JACHCE010000011.1"/>
</dbReference>
<evidence type="ECO:0000259" key="2">
    <source>
        <dbReference type="PROSITE" id="PS51352"/>
    </source>
</evidence>